<evidence type="ECO:0000313" key="2">
    <source>
        <dbReference type="EMBL" id="RAW27989.1"/>
    </source>
</evidence>
<feature type="compositionally biased region" description="Low complexity" evidence="1">
    <location>
        <begin position="77"/>
        <end position="96"/>
    </location>
</feature>
<protein>
    <submittedName>
        <fullName evidence="2">Uncharacterized protein</fullName>
    </submittedName>
</protein>
<organism evidence="2 3">
    <name type="scientific">Phytophthora cactorum</name>
    <dbReference type="NCBI Taxonomy" id="29920"/>
    <lineage>
        <taxon>Eukaryota</taxon>
        <taxon>Sar</taxon>
        <taxon>Stramenopiles</taxon>
        <taxon>Oomycota</taxon>
        <taxon>Peronosporomycetes</taxon>
        <taxon>Peronosporales</taxon>
        <taxon>Peronosporaceae</taxon>
        <taxon>Phytophthora</taxon>
    </lineage>
</organism>
<sequence>MLKRSGGAKGGETSYYCRACKLPTSSKKPMVSRVYLCNKIKHKVDGKELSCYDIWHTKWANGSNIPSSKDKNRIRARTPGAAGSGGARSASVGASGDDVGLQQNKRQRVETTD</sequence>
<keyword evidence="3" id="KW-1185">Reference proteome</keyword>
<comment type="caution">
    <text evidence="2">The sequence shown here is derived from an EMBL/GenBank/DDBJ whole genome shotgun (WGS) entry which is preliminary data.</text>
</comment>
<proteinExistence type="predicted"/>
<accession>A0A329RUP1</accession>
<dbReference type="AlphaFoldDB" id="A0A329RUP1"/>
<dbReference type="Proteomes" id="UP000251314">
    <property type="component" value="Unassembled WGS sequence"/>
</dbReference>
<feature type="region of interest" description="Disordered" evidence="1">
    <location>
        <begin position="62"/>
        <end position="113"/>
    </location>
</feature>
<dbReference type="EMBL" id="MJFZ01000521">
    <property type="protein sequence ID" value="RAW27989.1"/>
    <property type="molecule type" value="Genomic_DNA"/>
</dbReference>
<evidence type="ECO:0000313" key="3">
    <source>
        <dbReference type="Proteomes" id="UP000251314"/>
    </source>
</evidence>
<evidence type="ECO:0000256" key="1">
    <source>
        <dbReference type="SAM" id="MobiDB-lite"/>
    </source>
</evidence>
<dbReference type="OrthoDB" id="125189at2759"/>
<reference evidence="2 3" key="1">
    <citation type="submission" date="2018-01" db="EMBL/GenBank/DDBJ databases">
        <title>Draft genome of the strawberry crown rot pathogen Phytophthora cactorum.</title>
        <authorList>
            <person name="Armitage A.D."/>
            <person name="Lysoe E."/>
            <person name="Nellist C.F."/>
            <person name="Harrison R.J."/>
            <person name="Brurberg M.B."/>
        </authorList>
    </citation>
    <scope>NUCLEOTIDE SEQUENCE [LARGE SCALE GENOMIC DNA]</scope>
    <source>
        <strain evidence="2 3">10300</strain>
    </source>
</reference>
<gene>
    <name evidence="2" type="ORF">PC110_g15633</name>
</gene>
<name>A0A329RUP1_9STRA</name>
<dbReference type="VEuPathDB" id="FungiDB:PC110_g15633"/>